<feature type="region of interest" description="Disordered" evidence="2">
    <location>
        <begin position="285"/>
        <end position="312"/>
    </location>
</feature>
<dbReference type="AlphaFoldDB" id="A0AAD8R2X5"/>
<feature type="compositionally biased region" description="Polar residues" evidence="2">
    <location>
        <begin position="290"/>
        <end position="303"/>
    </location>
</feature>
<name>A0AAD8R2X5_LOLMU</name>
<dbReference type="Pfam" id="PF23598">
    <property type="entry name" value="LRR_14"/>
    <property type="match status" value="1"/>
</dbReference>
<comment type="caution">
    <text evidence="4">The sequence shown here is derived from an EMBL/GenBank/DDBJ whole genome shotgun (WGS) entry which is preliminary data.</text>
</comment>
<dbReference type="SUPFAM" id="SSF52058">
    <property type="entry name" value="L domain-like"/>
    <property type="match status" value="1"/>
</dbReference>
<evidence type="ECO:0000313" key="5">
    <source>
        <dbReference type="Proteomes" id="UP001231189"/>
    </source>
</evidence>
<accession>A0AAD8R2X5</accession>
<dbReference type="InterPro" id="IPR055414">
    <property type="entry name" value="LRR_R13L4/SHOC2-like"/>
</dbReference>
<evidence type="ECO:0000313" key="4">
    <source>
        <dbReference type="EMBL" id="KAK1613823.1"/>
    </source>
</evidence>
<feature type="domain" description="Disease resistance R13L4/SHOC-2-like LRR" evidence="3">
    <location>
        <begin position="7"/>
        <end position="256"/>
    </location>
</feature>
<dbReference type="Gene3D" id="3.80.10.10">
    <property type="entry name" value="Ribonuclease Inhibitor"/>
    <property type="match status" value="1"/>
</dbReference>
<protein>
    <recommendedName>
        <fullName evidence="3">Disease resistance R13L4/SHOC-2-like LRR domain-containing protein</fullName>
    </recommendedName>
</protein>
<proteinExistence type="predicted"/>
<evidence type="ECO:0000256" key="1">
    <source>
        <dbReference type="ARBA" id="ARBA00022737"/>
    </source>
</evidence>
<dbReference type="InterPro" id="IPR032675">
    <property type="entry name" value="LRR_dom_sf"/>
</dbReference>
<dbReference type="EMBL" id="JAUUTY010000006">
    <property type="protein sequence ID" value="KAK1613823.1"/>
    <property type="molecule type" value="Genomic_DNA"/>
</dbReference>
<gene>
    <name evidence="4" type="ORF">QYE76_019340</name>
</gene>
<keyword evidence="1" id="KW-0677">Repeat</keyword>
<evidence type="ECO:0000259" key="3">
    <source>
        <dbReference type="Pfam" id="PF23598"/>
    </source>
</evidence>
<sequence length="424" mass="47683">MAWTGRLSYSQGVKVPKGISSLKDLEILEVVDIERTSRKAVKELGELIKLRKLSVALGTSQQKWEILCASIEKLTSLRTLKICVDYYFRKSGASFKWSDSISSFPPFLRKLKLKGGLGEMPGWFGDLLHLVKINLPYSTMREGDKSMAILGAVPKLMHLHLGMDSYTGEKLVFRAGTFINLRELFIYWLTKLSELIFEVGTSPHLEKIEIIHCQLESGITGIKHLPSLKEISLDYDAKVARLGVLQREVDTHPNHPIPVLRLRYDWTHHDLDAVIFQGSTTAVQAEEATTGESSHPQVPTGSDRTSDSKINKTPNKMAITCGIRKRITISRTKLNIKLHRSINRALIPKSSTSKKILNVLFLRDRKAIRSGGNLNPKKIVKRTKISHKKLISKTSLDKGNILMIITSNDHIINIEKKKGPRGEV</sequence>
<organism evidence="4 5">
    <name type="scientific">Lolium multiflorum</name>
    <name type="common">Italian ryegrass</name>
    <name type="synonym">Lolium perenne subsp. multiflorum</name>
    <dbReference type="NCBI Taxonomy" id="4521"/>
    <lineage>
        <taxon>Eukaryota</taxon>
        <taxon>Viridiplantae</taxon>
        <taxon>Streptophyta</taxon>
        <taxon>Embryophyta</taxon>
        <taxon>Tracheophyta</taxon>
        <taxon>Spermatophyta</taxon>
        <taxon>Magnoliopsida</taxon>
        <taxon>Liliopsida</taxon>
        <taxon>Poales</taxon>
        <taxon>Poaceae</taxon>
        <taxon>BOP clade</taxon>
        <taxon>Pooideae</taxon>
        <taxon>Poodae</taxon>
        <taxon>Poeae</taxon>
        <taxon>Poeae Chloroplast Group 2 (Poeae type)</taxon>
        <taxon>Loliodinae</taxon>
        <taxon>Loliinae</taxon>
        <taxon>Lolium</taxon>
    </lineage>
</organism>
<evidence type="ECO:0000256" key="2">
    <source>
        <dbReference type="SAM" id="MobiDB-lite"/>
    </source>
</evidence>
<dbReference type="PANTHER" id="PTHR47186:SF57">
    <property type="entry name" value="OS02G0478300 PROTEIN"/>
    <property type="match status" value="1"/>
</dbReference>
<reference evidence="4" key="1">
    <citation type="submission" date="2023-07" db="EMBL/GenBank/DDBJ databases">
        <title>A chromosome-level genome assembly of Lolium multiflorum.</title>
        <authorList>
            <person name="Chen Y."/>
            <person name="Copetti D."/>
            <person name="Kolliker R."/>
            <person name="Studer B."/>
        </authorList>
    </citation>
    <scope>NUCLEOTIDE SEQUENCE</scope>
    <source>
        <strain evidence="4">02402/16</strain>
        <tissue evidence="4">Leaf</tissue>
    </source>
</reference>
<keyword evidence="5" id="KW-1185">Reference proteome</keyword>
<dbReference type="PANTHER" id="PTHR47186">
    <property type="entry name" value="LEUCINE-RICH REPEAT-CONTAINING PROTEIN 57"/>
    <property type="match status" value="1"/>
</dbReference>
<dbReference type="Proteomes" id="UP001231189">
    <property type="component" value="Unassembled WGS sequence"/>
</dbReference>